<name>A0A9P8IFE1_9PEZI</name>
<sequence length="106" mass="12311">MRMVTLKKVVLMEDKRRGYETQMSKWTEALNQLTSYLKMVRTEQGGDDILYGIVTIGTYARFYYLAPNEQAMDDYPTTETGSAYELKNDEAEIHKLLSEYAVKTSY</sequence>
<comment type="caution">
    <text evidence="1">The sequence shown here is derived from an EMBL/GenBank/DDBJ whole genome shotgun (WGS) entry which is preliminary data.</text>
</comment>
<dbReference type="AlphaFoldDB" id="A0A9P8IFE1"/>
<dbReference type="Proteomes" id="UP000750711">
    <property type="component" value="Unassembled WGS sequence"/>
</dbReference>
<evidence type="ECO:0000313" key="2">
    <source>
        <dbReference type="Proteomes" id="UP000750711"/>
    </source>
</evidence>
<reference evidence="1" key="1">
    <citation type="submission" date="2021-03" db="EMBL/GenBank/DDBJ databases">
        <title>Comparative genomics and phylogenomic investigation of the class Geoglossomycetes provide insights into ecological specialization and systematics.</title>
        <authorList>
            <person name="Melie T."/>
            <person name="Pirro S."/>
            <person name="Miller A.N."/>
            <person name="Quandt A."/>
        </authorList>
    </citation>
    <scope>NUCLEOTIDE SEQUENCE</scope>
    <source>
        <strain evidence="1">CAQ_001_2017</strain>
    </source>
</reference>
<organism evidence="1 2">
    <name type="scientific">Trichoglossum hirsutum</name>
    <dbReference type="NCBI Taxonomy" id="265104"/>
    <lineage>
        <taxon>Eukaryota</taxon>
        <taxon>Fungi</taxon>
        <taxon>Dikarya</taxon>
        <taxon>Ascomycota</taxon>
        <taxon>Pezizomycotina</taxon>
        <taxon>Geoglossomycetes</taxon>
        <taxon>Geoglossales</taxon>
        <taxon>Geoglossaceae</taxon>
        <taxon>Trichoglossum</taxon>
    </lineage>
</organism>
<dbReference type="EMBL" id="JAGHQM010002344">
    <property type="protein sequence ID" value="KAH0550937.1"/>
    <property type="molecule type" value="Genomic_DNA"/>
</dbReference>
<keyword evidence="2" id="KW-1185">Reference proteome</keyword>
<proteinExistence type="predicted"/>
<accession>A0A9P8IFE1</accession>
<protein>
    <submittedName>
        <fullName evidence="1">Uncharacterized protein</fullName>
    </submittedName>
</protein>
<gene>
    <name evidence="1" type="ORF">GP486_007697</name>
</gene>
<evidence type="ECO:0000313" key="1">
    <source>
        <dbReference type="EMBL" id="KAH0550937.1"/>
    </source>
</evidence>